<evidence type="ECO:0000313" key="13">
    <source>
        <dbReference type="EMBL" id="JAQ02777.1"/>
    </source>
</evidence>
<evidence type="ECO:0000256" key="6">
    <source>
        <dbReference type="ARBA" id="ARBA00023235"/>
    </source>
</evidence>
<proteinExistence type="inferred from homology"/>
<dbReference type="GO" id="GO:0006013">
    <property type="term" value="P:mannose metabolic process"/>
    <property type="evidence" value="ECO:0007669"/>
    <property type="project" value="TreeGrafter"/>
</dbReference>
<evidence type="ECO:0000313" key="12">
    <source>
        <dbReference type="EMBL" id="JAG14126.1"/>
    </source>
</evidence>
<feature type="binding site" evidence="9">
    <location>
        <position position="10"/>
    </location>
    <ligand>
        <name>Mg(2+)</name>
        <dbReference type="ChEBI" id="CHEBI:18420"/>
        <label>1</label>
    </ligand>
</feature>
<reference evidence="11" key="2">
    <citation type="submission" date="2014-07" db="EMBL/GenBank/DDBJ databases">
        <authorList>
            <person name="Hull J."/>
        </authorList>
    </citation>
    <scope>NUCLEOTIDE SEQUENCE</scope>
</reference>
<evidence type="ECO:0000256" key="10">
    <source>
        <dbReference type="RuleBase" id="RU361118"/>
    </source>
</evidence>
<dbReference type="PANTHER" id="PTHR10466">
    <property type="entry name" value="PHOSPHOMANNOMUTASE"/>
    <property type="match status" value="1"/>
</dbReference>
<dbReference type="NCBIfam" id="TIGR01484">
    <property type="entry name" value="HAD-SF-IIB"/>
    <property type="match status" value="1"/>
</dbReference>
<evidence type="ECO:0000256" key="2">
    <source>
        <dbReference type="ARBA" id="ARBA00004699"/>
    </source>
</evidence>
<dbReference type="EC" id="5.4.2.8" evidence="5 10"/>
<dbReference type="InterPro" id="IPR036412">
    <property type="entry name" value="HAD-like_sf"/>
</dbReference>
<evidence type="ECO:0000313" key="14">
    <source>
        <dbReference type="EMBL" id="JAQ11036.1"/>
    </source>
</evidence>
<dbReference type="InterPro" id="IPR006379">
    <property type="entry name" value="HAD-SF_hydro_IIB"/>
</dbReference>
<accession>A0A0A9W574</accession>
<organism evidence="11">
    <name type="scientific">Lygus hesperus</name>
    <name type="common">Western plant bug</name>
    <dbReference type="NCBI Taxonomy" id="30085"/>
    <lineage>
        <taxon>Eukaryota</taxon>
        <taxon>Metazoa</taxon>
        <taxon>Ecdysozoa</taxon>
        <taxon>Arthropoda</taxon>
        <taxon>Hexapoda</taxon>
        <taxon>Insecta</taxon>
        <taxon>Pterygota</taxon>
        <taxon>Neoptera</taxon>
        <taxon>Paraneoptera</taxon>
        <taxon>Hemiptera</taxon>
        <taxon>Heteroptera</taxon>
        <taxon>Panheteroptera</taxon>
        <taxon>Cimicomorpha</taxon>
        <taxon>Miridae</taxon>
        <taxon>Mirini</taxon>
        <taxon>Lygus</taxon>
    </lineage>
</organism>
<reference evidence="13" key="3">
    <citation type="journal article" date="2016" name="Gigascience">
        <title>De novo construction of an expanded transcriptome assembly for the western tarnished plant bug, Lygus hesperus.</title>
        <authorList>
            <person name="Tassone E.E."/>
            <person name="Geib S.M."/>
            <person name="Hall B."/>
            <person name="Fabrick J.A."/>
            <person name="Brent C.S."/>
            <person name="Hull J.J."/>
        </authorList>
    </citation>
    <scope>NUCLEOTIDE SEQUENCE</scope>
</reference>
<comment type="pathway">
    <text evidence="2 10">Nucleotide-sugar biosynthesis; GDP-alpha-D-mannose biosynthesis; alpha-D-mannose 1-phosphate from D-fructose 6-phosphate: step 2/2.</text>
</comment>
<comment type="function">
    <text evidence="10">Involved in the synthesis of the GDP-mannose and dolichol-phosphate-mannose required for a number of critical mannosyl transfer reactions.</text>
</comment>
<sequence length="104" mass="11779">MAKKVILLFDVDGTLTPARKTATADMFETLKRARACGYTLGIVGGSDFAKQREQLGEKVLEDFDYLFSENGLLSFHKGQEFHRMSLLKYLGNDRVMAFVKKCLH</sequence>
<dbReference type="InterPro" id="IPR005002">
    <property type="entry name" value="PMM"/>
</dbReference>
<name>A0A0A9W574_LYGHE</name>
<feature type="binding site" evidence="8">
    <location>
        <position position="19"/>
    </location>
    <ligand>
        <name>alpha-D-mannose 1-phosphate</name>
        <dbReference type="ChEBI" id="CHEBI:58409"/>
    </ligand>
</feature>
<dbReference type="SUPFAM" id="SSF56784">
    <property type="entry name" value="HAD-like"/>
    <property type="match status" value="1"/>
</dbReference>
<keyword evidence="9" id="KW-0479">Metal-binding</keyword>
<dbReference type="EMBL" id="GDHC01015852">
    <property type="protein sequence ID" value="JAQ02777.1"/>
    <property type="molecule type" value="Transcribed_RNA"/>
</dbReference>
<reference evidence="11" key="1">
    <citation type="journal article" date="2014" name="PLoS ONE">
        <title>Transcriptome-Based Identification of ABC Transporters in the Western Tarnished Plant Bug Lygus hesperus.</title>
        <authorList>
            <person name="Hull J.J."/>
            <person name="Chaney K."/>
            <person name="Geib S.M."/>
            <person name="Fabrick J.A."/>
            <person name="Brent C.S."/>
            <person name="Walsh D."/>
            <person name="Lavine L.C."/>
        </authorList>
    </citation>
    <scope>NUCLEOTIDE SEQUENCE</scope>
</reference>
<dbReference type="Gene3D" id="3.40.50.1000">
    <property type="entry name" value="HAD superfamily/HAD-like"/>
    <property type="match status" value="1"/>
</dbReference>
<dbReference type="GO" id="GO:0005829">
    <property type="term" value="C:cytosol"/>
    <property type="evidence" value="ECO:0007669"/>
    <property type="project" value="TreeGrafter"/>
</dbReference>
<dbReference type="PANTHER" id="PTHR10466:SF0">
    <property type="entry name" value="PHOSPHOMANNOMUTASE"/>
    <property type="match status" value="1"/>
</dbReference>
<evidence type="ECO:0000256" key="4">
    <source>
        <dbReference type="ARBA" id="ARBA00011738"/>
    </source>
</evidence>
<dbReference type="EMBL" id="GBHO01040630">
    <property type="protein sequence ID" value="JAG02974.1"/>
    <property type="molecule type" value="Transcribed_RNA"/>
</dbReference>
<dbReference type="Pfam" id="PF03332">
    <property type="entry name" value="PMM"/>
    <property type="match status" value="1"/>
</dbReference>
<feature type="active site" description="Nucleophile" evidence="7">
    <location>
        <position position="10"/>
    </location>
</feature>
<evidence type="ECO:0000256" key="3">
    <source>
        <dbReference type="ARBA" id="ARBA00009736"/>
    </source>
</evidence>
<feature type="binding site" evidence="9">
    <location>
        <position position="12"/>
    </location>
    <ligand>
        <name>Mg(2+)</name>
        <dbReference type="ChEBI" id="CHEBI:18420"/>
        <label>1</label>
    </ligand>
</feature>
<gene>
    <name evidence="11" type="primary">pmm1_0</name>
    <name evidence="12" type="synonym">pmm1_1</name>
    <name evidence="12" type="ORF">CM83_43602</name>
    <name evidence="11" type="ORF">CM83_43603</name>
    <name evidence="13" type="ORF">g.7213</name>
    <name evidence="14" type="ORF">g.7217</name>
</gene>
<evidence type="ECO:0000256" key="9">
    <source>
        <dbReference type="PIRSR" id="PIRSR605002-3"/>
    </source>
</evidence>
<dbReference type="GO" id="GO:0009298">
    <property type="term" value="P:GDP-mannose biosynthetic process"/>
    <property type="evidence" value="ECO:0007669"/>
    <property type="project" value="UniProtKB-UniPathway"/>
</dbReference>
<evidence type="ECO:0000256" key="1">
    <source>
        <dbReference type="ARBA" id="ARBA00004496"/>
    </source>
</evidence>
<comment type="similarity">
    <text evidence="3 10">Belongs to the eukaryotic PMM family.</text>
</comment>
<keyword evidence="6 10" id="KW-0413">Isomerase</keyword>
<dbReference type="UniPathway" id="UPA00126">
    <property type="reaction ID" value="UER00424"/>
</dbReference>
<dbReference type="EMBL" id="GBHO01029478">
    <property type="protein sequence ID" value="JAG14126.1"/>
    <property type="molecule type" value="Transcribed_RNA"/>
</dbReference>
<comment type="cofactor">
    <cofactor evidence="9">
        <name>Mg(2+)</name>
        <dbReference type="ChEBI" id="CHEBI:18420"/>
    </cofactor>
</comment>
<keyword evidence="10" id="KW-0963">Cytoplasm</keyword>
<evidence type="ECO:0000256" key="5">
    <source>
        <dbReference type="ARBA" id="ARBA00012730"/>
    </source>
</evidence>
<protein>
    <recommendedName>
        <fullName evidence="5 10">Phosphomannomutase</fullName>
        <ecNumber evidence="5 10">5.4.2.8</ecNumber>
    </recommendedName>
</protein>
<dbReference type="AlphaFoldDB" id="A0A0A9W574"/>
<evidence type="ECO:0000256" key="7">
    <source>
        <dbReference type="PIRSR" id="PIRSR605002-1"/>
    </source>
</evidence>
<keyword evidence="9" id="KW-0460">Magnesium</keyword>
<dbReference type="GO" id="GO:0004615">
    <property type="term" value="F:phosphomannomutase activity"/>
    <property type="evidence" value="ECO:0007669"/>
    <property type="project" value="UniProtKB-EC"/>
</dbReference>
<dbReference type="GO" id="GO:0006487">
    <property type="term" value="P:protein N-linked glycosylation"/>
    <property type="evidence" value="ECO:0007669"/>
    <property type="project" value="TreeGrafter"/>
</dbReference>
<dbReference type="EMBL" id="GDHC01007593">
    <property type="protein sequence ID" value="JAQ11036.1"/>
    <property type="molecule type" value="Transcribed_RNA"/>
</dbReference>
<evidence type="ECO:0000256" key="8">
    <source>
        <dbReference type="PIRSR" id="PIRSR605002-2"/>
    </source>
</evidence>
<feature type="active site" description="Proton donor/acceptor" evidence="7">
    <location>
        <position position="12"/>
    </location>
</feature>
<evidence type="ECO:0000313" key="11">
    <source>
        <dbReference type="EMBL" id="JAG02974.1"/>
    </source>
</evidence>
<dbReference type="InterPro" id="IPR023214">
    <property type="entry name" value="HAD_sf"/>
</dbReference>
<comment type="subcellular location">
    <subcellularLocation>
        <location evidence="1 10">Cytoplasm</location>
    </subcellularLocation>
</comment>
<dbReference type="GO" id="GO:0046872">
    <property type="term" value="F:metal ion binding"/>
    <property type="evidence" value="ECO:0007669"/>
    <property type="project" value="UniProtKB-KW"/>
</dbReference>
<comment type="subunit">
    <text evidence="4 10">Homodimer.</text>
</comment>
<comment type="catalytic activity">
    <reaction evidence="10">
        <text>alpha-D-mannose 1-phosphate = D-mannose 6-phosphate</text>
        <dbReference type="Rhea" id="RHEA:11140"/>
        <dbReference type="ChEBI" id="CHEBI:58409"/>
        <dbReference type="ChEBI" id="CHEBI:58735"/>
        <dbReference type="EC" id="5.4.2.8"/>
    </reaction>
</comment>